<evidence type="ECO:0000313" key="1">
    <source>
        <dbReference type="EMBL" id="KAI5649488.1"/>
    </source>
</evidence>
<sequence>MISIGGTLGCTPSQHDTQQTFPVQLSRHHPWEHIPDQGAPRGGRPPIPLFPCRHGHADPGHVEMERDEGSGGGHPPVDPFDSPNLDIPSFSLGLTQPSQSLPGGSGTLHASPSQFRVCPISVTSQYIFRVFIISCTSSSGHSRFIYTASAYIAGMFI</sequence>
<name>A0ACB9ZPH7_CATRO</name>
<accession>A0ACB9ZPH7</accession>
<organism evidence="1 2">
    <name type="scientific">Catharanthus roseus</name>
    <name type="common">Madagascar periwinkle</name>
    <name type="synonym">Vinca rosea</name>
    <dbReference type="NCBI Taxonomy" id="4058"/>
    <lineage>
        <taxon>Eukaryota</taxon>
        <taxon>Viridiplantae</taxon>
        <taxon>Streptophyta</taxon>
        <taxon>Embryophyta</taxon>
        <taxon>Tracheophyta</taxon>
        <taxon>Spermatophyta</taxon>
        <taxon>Magnoliopsida</taxon>
        <taxon>eudicotyledons</taxon>
        <taxon>Gunneridae</taxon>
        <taxon>Pentapetalae</taxon>
        <taxon>asterids</taxon>
        <taxon>lamiids</taxon>
        <taxon>Gentianales</taxon>
        <taxon>Apocynaceae</taxon>
        <taxon>Rauvolfioideae</taxon>
        <taxon>Vinceae</taxon>
        <taxon>Catharanthinae</taxon>
        <taxon>Catharanthus</taxon>
    </lineage>
</organism>
<evidence type="ECO:0000313" key="2">
    <source>
        <dbReference type="Proteomes" id="UP001060085"/>
    </source>
</evidence>
<dbReference type="Proteomes" id="UP001060085">
    <property type="component" value="Linkage Group LG08"/>
</dbReference>
<reference evidence="2" key="1">
    <citation type="journal article" date="2023" name="Nat. Plants">
        <title>Single-cell RNA sequencing provides a high-resolution roadmap for understanding the multicellular compartmentation of specialized metabolism.</title>
        <authorList>
            <person name="Sun S."/>
            <person name="Shen X."/>
            <person name="Li Y."/>
            <person name="Li Y."/>
            <person name="Wang S."/>
            <person name="Li R."/>
            <person name="Zhang H."/>
            <person name="Shen G."/>
            <person name="Guo B."/>
            <person name="Wei J."/>
            <person name="Xu J."/>
            <person name="St-Pierre B."/>
            <person name="Chen S."/>
            <person name="Sun C."/>
        </authorList>
    </citation>
    <scope>NUCLEOTIDE SEQUENCE [LARGE SCALE GENOMIC DNA]</scope>
</reference>
<protein>
    <submittedName>
        <fullName evidence="1">Uncharacterized protein</fullName>
    </submittedName>
</protein>
<gene>
    <name evidence="1" type="ORF">M9H77_35493</name>
</gene>
<dbReference type="EMBL" id="CM044708">
    <property type="protein sequence ID" value="KAI5649488.1"/>
    <property type="molecule type" value="Genomic_DNA"/>
</dbReference>
<comment type="caution">
    <text evidence="1">The sequence shown here is derived from an EMBL/GenBank/DDBJ whole genome shotgun (WGS) entry which is preliminary data.</text>
</comment>
<proteinExistence type="predicted"/>
<keyword evidence="2" id="KW-1185">Reference proteome</keyword>